<reference evidence="8" key="1">
    <citation type="submission" date="2018-11" db="EMBL/GenBank/DDBJ databases">
        <authorList>
            <person name="Grassa J C."/>
        </authorList>
    </citation>
    <scope>NUCLEOTIDE SEQUENCE [LARGE SCALE GENOMIC DNA]</scope>
</reference>
<comment type="catalytic activity">
    <reaction evidence="1">
        <text>S-ubiquitinyl-[E2 ubiquitin-conjugating enzyme]-L-cysteine + [acceptor protein]-L-lysine = [E2 ubiquitin-conjugating enzyme]-L-cysteine + N(6)-ubiquitinyl-[acceptor protein]-L-lysine.</text>
        <dbReference type="EC" id="2.3.2.27"/>
    </reaction>
</comment>
<evidence type="ECO:0000256" key="7">
    <source>
        <dbReference type="ARBA" id="ARBA00022833"/>
    </source>
</evidence>
<keyword evidence="6" id="KW-0833">Ubl conjugation pathway</keyword>
<proteinExistence type="predicted"/>
<dbReference type="PANTHER" id="PTHR22937:SF212">
    <property type="entry name" value="RING-TYPE E3 UBIQUITIN TRANSFERASE"/>
    <property type="match status" value="1"/>
</dbReference>
<keyword evidence="5" id="KW-0863">Zinc-finger</keyword>
<dbReference type="EC" id="2.3.2.27" evidence="2"/>
<reference evidence="8" key="2">
    <citation type="submission" date="2021-03" db="UniProtKB">
        <authorList>
            <consortium name="EnsemblPlants"/>
        </authorList>
    </citation>
    <scope>IDENTIFICATION</scope>
</reference>
<evidence type="ECO:0000256" key="6">
    <source>
        <dbReference type="ARBA" id="ARBA00022786"/>
    </source>
</evidence>
<dbReference type="AlphaFoldDB" id="A0A803QV16"/>
<evidence type="ECO:0000256" key="4">
    <source>
        <dbReference type="ARBA" id="ARBA00022723"/>
    </source>
</evidence>
<dbReference type="GO" id="GO:0061630">
    <property type="term" value="F:ubiquitin protein ligase activity"/>
    <property type="evidence" value="ECO:0007669"/>
    <property type="project" value="UniProtKB-EC"/>
</dbReference>
<name>A0A803QV16_CANSA</name>
<dbReference type="Gramene" id="novel_model_1721_5bd9a17a.1.5bd9b136">
    <property type="protein sequence ID" value="cds.novel_model_1721_5bd9a17a.1.5bd9b136"/>
    <property type="gene ID" value="novel_gene_943_5bd9a17a"/>
</dbReference>
<sequence>MERHNDNGLGLHYSLRSLGAGADGNNSRLVSEQIRNVLGLMQRDESLLFEDVMILDPSVFMGVADIHDRHRDMRLDVDNMSYEELLALEERIGNVSTGLSEEKILTQLKQKKYLIAEKYQSEAEPCCVCQVMIFKY</sequence>
<evidence type="ECO:0000256" key="5">
    <source>
        <dbReference type="ARBA" id="ARBA00022771"/>
    </source>
</evidence>
<organism evidence="8 9">
    <name type="scientific">Cannabis sativa</name>
    <name type="common">Hemp</name>
    <name type="synonym">Marijuana</name>
    <dbReference type="NCBI Taxonomy" id="3483"/>
    <lineage>
        <taxon>Eukaryota</taxon>
        <taxon>Viridiplantae</taxon>
        <taxon>Streptophyta</taxon>
        <taxon>Embryophyta</taxon>
        <taxon>Tracheophyta</taxon>
        <taxon>Spermatophyta</taxon>
        <taxon>Magnoliopsida</taxon>
        <taxon>eudicotyledons</taxon>
        <taxon>Gunneridae</taxon>
        <taxon>Pentapetalae</taxon>
        <taxon>rosids</taxon>
        <taxon>fabids</taxon>
        <taxon>Rosales</taxon>
        <taxon>Cannabaceae</taxon>
        <taxon>Cannabis</taxon>
    </lineage>
</organism>
<dbReference type="PANTHER" id="PTHR22937">
    <property type="entry name" value="E3 UBIQUITIN-PROTEIN LIGASE RNF165"/>
    <property type="match status" value="1"/>
</dbReference>
<dbReference type="Proteomes" id="UP000596661">
    <property type="component" value="Chromosome 1"/>
</dbReference>
<dbReference type="EMBL" id="UZAU01000050">
    <property type="status" value="NOT_ANNOTATED_CDS"/>
    <property type="molecule type" value="Genomic_DNA"/>
</dbReference>
<dbReference type="EnsemblPlants" id="novel_model_1721_5bd9a17a.1.5bd9b136">
    <property type="protein sequence ID" value="cds.novel_model_1721_5bd9a17a.1.5bd9b136"/>
    <property type="gene ID" value="novel_gene_943_5bd9a17a"/>
</dbReference>
<evidence type="ECO:0000256" key="1">
    <source>
        <dbReference type="ARBA" id="ARBA00000900"/>
    </source>
</evidence>
<keyword evidence="4" id="KW-0479">Metal-binding</keyword>
<evidence type="ECO:0000313" key="9">
    <source>
        <dbReference type="Proteomes" id="UP000596661"/>
    </source>
</evidence>
<protein>
    <recommendedName>
        <fullName evidence="2">RING-type E3 ubiquitin transferase</fullName>
        <ecNumber evidence="2">2.3.2.27</ecNumber>
    </recommendedName>
</protein>
<evidence type="ECO:0000313" key="8">
    <source>
        <dbReference type="EnsemblPlants" id="cds.novel_model_1721_5bd9a17a.1.5bd9b136"/>
    </source>
</evidence>
<keyword evidence="7" id="KW-0862">Zinc</keyword>
<accession>A0A803QV16</accession>
<keyword evidence="9" id="KW-1185">Reference proteome</keyword>
<keyword evidence="3" id="KW-0808">Transferase</keyword>
<dbReference type="InterPro" id="IPR045191">
    <property type="entry name" value="MBR1/2-like"/>
</dbReference>
<evidence type="ECO:0000256" key="3">
    <source>
        <dbReference type="ARBA" id="ARBA00022679"/>
    </source>
</evidence>
<evidence type="ECO:0000256" key="2">
    <source>
        <dbReference type="ARBA" id="ARBA00012483"/>
    </source>
</evidence>
<dbReference type="GO" id="GO:0008270">
    <property type="term" value="F:zinc ion binding"/>
    <property type="evidence" value="ECO:0007669"/>
    <property type="project" value="UniProtKB-KW"/>
</dbReference>
<gene>
    <name evidence="8" type="primary">LOC115712223</name>
</gene>